<dbReference type="Gene3D" id="3.90.70.10">
    <property type="entry name" value="Cysteine proteinases"/>
    <property type="match status" value="1"/>
</dbReference>
<keyword evidence="4" id="KW-0853">WD repeat</keyword>
<comment type="similarity">
    <text evidence="10">Belongs to the peptidase C19 family. PAN2 subfamily.</text>
</comment>
<feature type="binding site" evidence="10">
    <location>
        <position position="1055"/>
    </location>
    <ligand>
        <name>a divalent metal cation</name>
        <dbReference type="ChEBI" id="CHEBI:60240"/>
        <note>catalytic</note>
    </ligand>
</feature>
<evidence type="ECO:0000313" key="14">
    <source>
        <dbReference type="Proteomes" id="UP001412239"/>
    </source>
</evidence>
<accession>A0A292Q2E9</accession>
<keyword evidence="7 10" id="KW-0479">Metal-binding</keyword>
<name>A0A292Q2E9_9PEZI</name>
<dbReference type="InterPro" id="IPR036397">
    <property type="entry name" value="RNaseH_sf"/>
</dbReference>
<feature type="binding site" evidence="10">
    <location>
        <position position="1002"/>
    </location>
    <ligand>
        <name>a divalent metal cation</name>
        <dbReference type="ChEBI" id="CHEBI:60240"/>
        <note>catalytic</note>
    </ligand>
</feature>
<keyword evidence="3 10" id="KW-0963">Cytoplasm</keyword>
<comment type="subunit">
    <text evidence="10">Forms a heterotrimer with an asymmetric homodimer of the regulatory subunit PAN3 to form the poly(A)-nuclease (PAN) deadenylation complex.</text>
</comment>
<evidence type="ECO:0000256" key="5">
    <source>
        <dbReference type="ARBA" id="ARBA00022664"/>
    </source>
</evidence>
<keyword evidence="5 10" id="KW-0507">mRNA processing</keyword>
<feature type="binding site" evidence="10">
    <location>
        <position position="895"/>
    </location>
    <ligand>
        <name>a divalent metal cation</name>
        <dbReference type="ChEBI" id="CHEBI:60240"/>
        <note>catalytic</note>
    </ligand>
</feature>
<dbReference type="InterPro" id="IPR038765">
    <property type="entry name" value="Papain-like_cys_pep_sf"/>
</dbReference>
<comment type="catalytic activity">
    <reaction evidence="1 10">
        <text>Exonucleolytic cleavage of poly(A) to 5'-AMP.</text>
        <dbReference type="EC" id="3.1.13.4"/>
    </reaction>
</comment>
<evidence type="ECO:0000256" key="10">
    <source>
        <dbReference type="HAMAP-Rule" id="MF_03182"/>
    </source>
</evidence>
<dbReference type="InterPro" id="IPR012337">
    <property type="entry name" value="RNaseH-like_sf"/>
</dbReference>
<dbReference type="AlphaFoldDB" id="A0A292Q2E9"/>
<comment type="caution">
    <text evidence="10">Lacks conserved residue(s) required for the propagation of feature annotation.</text>
</comment>
<evidence type="ECO:0000256" key="11">
    <source>
        <dbReference type="SAM" id="MobiDB-lite"/>
    </source>
</evidence>
<comment type="function">
    <text evidence="10">Catalytic subunit of the poly(A)-nuclease (PAN) deadenylation complex, one of two cytoplasmic mRNA deadenylases involved in mRNA turnover. PAN specifically shortens poly(A) tails of RNA and the activity is stimulated by poly(A)-binding protein PAB1. PAN deadenylation is followed by rapid degradation of the shortened mRNA tails by the CCR4-NOT complex. Deadenylated mRNAs are then degraded by two alternative mechanisms, namely exosome-mediated 3'-5' exonucleolytic degradation, or deadenlyation-dependent mRNA decaping and subsequent 5'-3' exonucleolytic degradation by XRN1. May also be involved in post-transcriptional maturation of mRNA poly(A) tails.</text>
</comment>
<dbReference type="GO" id="GO:0046872">
    <property type="term" value="F:metal ion binding"/>
    <property type="evidence" value="ECO:0007669"/>
    <property type="project" value="UniProtKB-KW"/>
</dbReference>
<dbReference type="Gene3D" id="3.30.420.10">
    <property type="entry name" value="Ribonuclease H-like superfamily/Ribonuclease H"/>
    <property type="match status" value="1"/>
</dbReference>
<evidence type="ECO:0000256" key="1">
    <source>
        <dbReference type="ARBA" id="ARBA00001663"/>
    </source>
</evidence>
<comment type="subcellular location">
    <subcellularLocation>
        <location evidence="2 10">Cytoplasm</location>
    </subcellularLocation>
</comment>
<evidence type="ECO:0000256" key="8">
    <source>
        <dbReference type="ARBA" id="ARBA00022801"/>
    </source>
</evidence>
<dbReference type="SUPFAM" id="SSF54001">
    <property type="entry name" value="Cysteine proteinases"/>
    <property type="match status" value="1"/>
</dbReference>
<comment type="domain">
    <text evidence="10">The linker, or PAN3 interaction domain (PID), between the WD40 repeats and the pseudo-UCH domain mediates interaction with PAN3.</text>
</comment>
<feature type="binding site" evidence="10">
    <location>
        <position position="893"/>
    </location>
    <ligand>
        <name>a divalent metal cation</name>
        <dbReference type="ChEBI" id="CHEBI:60240"/>
        <note>catalytic</note>
    </ligand>
</feature>
<keyword evidence="9 10" id="KW-0269">Exonuclease</keyword>
<evidence type="ECO:0000256" key="4">
    <source>
        <dbReference type="ARBA" id="ARBA00022574"/>
    </source>
</evidence>
<dbReference type="SMART" id="SM00479">
    <property type="entry name" value="EXOIII"/>
    <property type="match status" value="1"/>
</dbReference>
<dbReference type="FunFam" id="3.30.420.10:FF:000028">
    <property type="entry name" value="PAN2-PAN3 deadenylation complex catalytic subunit PAN2"/>
    <property type="match status" value="1"/>
</dbReference>
<dbReference type="GO" id="GO:0003676">
    <property type="term" value="F:nucleic acid binding"/>
    <property type="evidence" value="ECO:0007669"/>
    <property type="project" value="InterPro"/>
</dbReference>
<reference evidence="13" key="1">
    <citation type="submission" date="2015-10" db="EMBL/GenBank/DDBJ databases">
        <authorList>
            <person name="Regsiter A."/>
            <person name="william w."/>
        </authorList>
    </citation>
    <scope>NUCLEOTIDE SEQUENCE</scope>
    <source>
        <strain evidence="13">Montdore</strain>
    </source>
</reference>
<dbReference type="GO" id="GO:0006397">
    <property type="term" value="P:mRNA processing"/>
    <property type="evidence" value="ECO:0007669"/>
    <property type="project" value="UniProtKB-KW"/>
</dbReference>
<dbReference type="EMBL" id="LN890978">
    <property type="protein sequence ID" value="CUS13145.1"/>
    <property type="molecule type" value="Genomic_DNA"/>
</dbReference>
<keyword evidence="14" id="KW-1185">Reference proteome</keyword>
<protein>
    <recommendedName>
        <fullName evidence="10">PAN2-PAN3 deadenylation complex catalytic subunit PAN2</fullName>
        <ecNumber evidence="10">3.1.13.4</ecNumber>
    </recommendedName>
    <alternativeName>
        <fullName evidence="10">PAB1P-dependent poly(A)-specific ribonuclease</fullName>
    </alternativeName>
    <alternativeName>
        <fullName evidence="10">Poly(A)-nuclease deadenylation complex subunit 2</fullName>
        <shortName evidence="10">PAN deadenylation complex subunit 2</shortName>
    </alternativeName>
</protein>
<evidence type="ECO:0000259" key="12">
    <source>
        <dbReference type="PROSITE" id="PS50235"/>
    </source>
</evidence>
<evidence type="ECO:0000256" key="9">
    <source>
        <dbReference type="ARBA" id="ARBA00022839"/>
    </source>
</evidence>
<dbReference type="Pfam" id="PF20770">
    <property type="entry name" value="PAN2_N"/>
    <property type="match status" value="1"/>
</dbReference>
<dbReference type="EC" id="3.1.13.4" evidence="10"/>
<dbReference type="InterPro" id="IPR028881">
    <property type="entry name" value="PAN2_UCH_dom"/>
</dbReference>
<dbReference type="GO" id="GO:0004535">
    <property type="term" value="F:poly(A)-specific ribonuclease activity"/>
    <property type="evidence" value="ECO:0007669"/>
    <property type="project" value="UniProtKB-UniRule"/>
</dbReference>
<comment type="cofactor">
    <cofactor evidence="10">
        <name>a divalent metal cation</name>
        <dbReference type="ChEBI" id="CHEBI:60240"/>
    </cofactor>
    <text evidence="10">Binds 2 metal cations per subunit in the catalytic exonuclease domain.</text>
</comment>
<dbReference type="Pfam" id="PF00929">
    <property type="entry name" value="RNase_T"/>
    <property type="match status" value="1"/>
</dbReference>
<dbReference type="Pfam" id="PF13423">
    <property type="entry name" value="UCH_1"/>
    <property type="match status" value="1"/>
</dbReference>
<dbReference type="PANTHER" id="PTHR15728:SF0">
    <property type="entry name" value="PAN2-PAN3 DEADENYLATION COMPLEX CATALYTIC SUBUNIT PAN2"/>
    <property type="match status" value="1"/>
</dbReference>
<comment type="domain">
    <text evidence="10">Contains a pseudo-UCH domain. This ubiquitin C-terminal hydrolase (UCH)-like or ubiquitin specific protease (USP)-like domain is predicted to be catalytically inactive because it lacks the active site catalytic triad characteristic of thiol proteases, with residues at the equivalent structural positions that are incompatible with catalysis, and it cannot bind ubiquitin. It functions as a structural scaffold for intra- and intermolecular interactions in the complex.</text>
</comment>
<dbReference type="InterPro" id="IPR030843">
    <property type="entry name" value="PAN2"/>
</dbReference>
<feature type="region of interest" description="Disordered" evidence="11">
    <location>
        <begin position="429"/>
        <end position="451"/>
    </location>
</feature>
<evidence type="ECO:0000256" key="2">
    <source>
        <dbReference type="ARBA" id="ARBA00004496"/>
    </source>
</evidence>
<dbReference type="GO" id="GO:0031251">
    <property type="term" value="C:PAN complex"/>
    <property type="evidence" value="ECO:0007669"/>
    <property type="project" value="UniProtKB-UniRule"/>
</dbReference>
<feature type="domain" description="USP" evidence="12">
    <location>
        <begin position="501"/>
        <end position="837"/>
    </location>
</feature>
<evidence type="ECO:0000256" key="3">
    <source>
        <dbReference type="ARBA" id="ARBA00022490"/>
    </source>
</evidence>
<keyword evidence="6 10" id="KW-0540">Nuclease</keyword>
<dbReference type="InterPro" id="IPR015943">
    <property type="entry name" value="WD40/YVTN_repeat-like_dom_sf"/>
</dbReference>
<evidence type="ECO:0000313" key="13">
    <source>
        <dbReference type="EMBL" id="CUS13145.1"/>
    </source>
</evidence>
<proteinExistence type="inferred from homology"/>
<dbReference type="SUPFAM" id="SSF53098">
    <property type="entry name" value="Ribonuclease H-like"/>
    <property type="match status" value="1"/>
</dbReference>
<evidence type="ECO:0000256" key="7">
    <source>
        <dbReference type="ARBA" id="ARBA00022723"/>
    </source>
</evidence>
<dbReference type="InterPro" id="IPR028889">
    <property type="entry name" value="USP"/>
</dbReference>
<keyword evidence="8 10" id="KW-0378">Hydrolase</keyword>
<gene>
    <name evidence="10" type="primary">PAN2</name>
    <name evidence="13" type="ORF">GSTUAT00002825001</name>
</gene>
<dbReference type="InterPro" id="IPR050785">
    <property type="entry name" value="PAN2-PAN3_catalytic_subunit"/>
</dbReference>
<dbReference type="InterPro" id="IPR013520">
    <property type="entry name" value="Ribonucl_H"/>
</dbReference>
<dbReference type="Proteomes" id="UP001412239">
    <property type="component" value="Unassembled WGS sequence"/>
</dbReference>
<dbReference type="HAMAP" id="MF_03182">
    <property type="entry name" value="PAN2"/>
    <property type="match status" value="1"/>
</dbReference>
<comment type="activity regulation">
    <text evidence="10">Positively regulated by the regulatory subunit PAN3.</text>
</comment>
<dbReference type="InterPro" id="IPR036322">
    <property type="entry name" value="WD40_repeat_dom_sf"/>
</dbReference>
<dbReference type="GO" id="GO:0000932">
    <property type="term" value="C:P-body"/>
    <property type="evidence" value="ECO:0007669"/>
    <property type="project" value="TreeGrafter"/>
</dbReference>
<dbReference type="CDD" id="cd06143">
    <property type="entry name" value="PAN2_exo"/>
    <property type="match status" value="1"/>
</dbReference>
<evidence type="ECO:0000256" key="6">
    <source>
        <dbReference type="ARBA" id="ARBA00022722"/>
    </source>
</evidence>
<dbReference type="SUPFAM" id="SSF50978">
    <property type="entry name" value="WD40 repeat-like"/>
    <property type="match status" value="1"/>
</dbReference>
<dbReference type="PROSITE" id="PS50235">
    <property type="entry name" value="USP_3"/>
    <property type="match status" value="1"/>
</dbReference>
<organism evidence="13 14">
    <name type="scientific">Tuber aestivum</name>
    <name type="common">summer truffle</name>
    <dbReference type="NCBI Taxonomy" id="59557"/>
    <lineage>
        <taxon>Eukaryota</taxon>
        <taxon>Fungi</taxon>
        <taxon>Dikarya</taxon>
        <taxon>Ascomycota</taxon>
        <taxon>Pezizomycotina</taxon>
        <taxon>Pezizomycetes</taxon>
        <taxon>Pezizales</taxon>
        <taxon>Tuberaceae</taxon>
        <taxon>Tuber</taxon>
    </lineage>
</organism>
<sequence length="1136" mass="127604">MESDWQEVCVLNCLHAPSRKSNLRMPAVPPSQVVGYTTVPPTLAFDTNQELLWVGSEHGRVISYFSPELRKYTSYRGHDHPLLPGDDAVRNIQVNDRGVISLAARSLHFSIRRGLAQWNIAHEGFRNLSGFAYTNRGTSEILVGGGQSSMFTVNVDRGTVIGEYSTEDDIKVMKRNPRAIVYGTGKGDVKLLDMNTFKVVREFPQAHGSTISDLDTQGNTILTCGYSPSRQGTYHLDTLVKVYDLRTNRALAPVGFPSGAAFVRMHPKLSAAAIVASQAGQVQVVDIENPAAIKLYHANVTSYITAMELAPSGDALALMDADGYLQLWGSPDKLRFTELMNPVEWPEPPVLPNVTIKDDTPLNTIGMPYYRDVLLSAWPPHEVFSVNKMPQKIDADILAASATKTGYAPYHRRTPRYCIERTKHTDPTGAVPKFLSQQAKSKGSRNSGDFDDGRLLYGDEARRQFEVPPVFRKVEIKYSKFGVDDFDFEQVTLYNGQSMIFRLETHISNSYMNPLLQMYKFTPLLRNLALHHTATACTKDDCILCQMGFLFDMLDKANGQNCQATNFLKTFSSLPTADRHGVLEEDSSSGELLSSMIQSLNRFLLDQISLDQRTWRNDSRALEEAITIGATKSQRCNICGKESRPLGDTNVTDIIYPAKYNKPVQTFSALIKQSIQMDTVQKGWCDKCQRYQQQAMRKLVRRLPKIMIFNATTNEKSLTCVRAHWSTPGWLPDEIGVVVTNGQLSVFQGEDLRIMKERSQDLVIFDLVGFVAEIKPEEKRNTHLISFVNVAFSSTDRTQESNWHIFNDFLVTPVGKEDALDFAPKWKMPSIICFQARDPCNTIDNSWRNYLDTSLLYIGYSFGYDFSEPERVRLCKSLEQYEEPKPGTLVALDAEFVSMQNEETEVKADGSRSVVRPSRLGLARVSVLRGEGASEGVAFLDDYIITREPVVDFLTEFSGIHAGDLDPSTSKHALVPLKVAYKRLWLLLNLGCVFVGHGLLKDFRIINIHVPKEQVVDTVDLFVLRSSQRKLSLRFLAWVVLREGIQLDTHDSIEDSYTALRLYKKYLEYSDAGVLESMLNNIEIEGVKTGFKPPPRGLLAEHRTDTPPIVWEGRSEANTPQPRGVGSEVAWSLNVM</sequence>
<dbReference type="GO" id="GO:0000289">
    <property type="term" value="P:nuclear-transcribed mRNA poly(A) tail shortening"/>
    <property type="evidence" value="ECO:0007669"/>
    <property type="project" value="UniProtKB-UniRule"/>
</dbReference>
<dbReference type="Gene3D" id="2.130.10.10">
    <property type="entry name" value="YVTN repeat-like/Quinoprotein amine dehydrogenase"/>
    <property type="match status" value="1"/>
</dbReference>
<feature type="compositionally biased region" description="Polar residues" evidence="11">
    <location>
        <begin position="435"/>
        <end position="447"/>
    </location>
</feature>
<dbReference type="InterPro" id="IPR048841">
    <property type="entry name" value="PAN2_N"/>
</dbReference>
<dbReference type="PANTHER" id="PTHR15728">
    <property type="entry name" value="DEADENYLATION COMPLEX CATALYTIC SUBUNIT PAN2"/>
    <property type="match status" value="1"/>
</dbReference>